<proteinExistence type="predicted"/>
<dbReference type="AlphaFoldDB" id="A0A1W1CYP0"/>
<accession>A0A1W1CYP0</accession>
<reference evidence="1" key="1">
    <citation type="submission" date="2016-10" db="EMBL/GenBank/DDBJ databases">
        <authorList>
            <person name="de Groot N.N."/>
        </authorList>
    </citation>
    <scope>NUCLEOTIDE SEQUENCE</scope>
</reference>
<gene>
    <name evidence="1" type="ORF">MNB_SM-5-1099</name>
</gene>
<sequence length="132" mass="14793">MKKTILLSVVSLTLLNAMDNKPMFPPMVPSLPIHKEVPHAKKAKAIVADSCNMIPPMILHLPPPMEIALIKCKNESNMPPKALVEKRLSTLLKKKVKVLKIEIVKKFNQLYKVTYNGGVILTNKNADAFIRQ</sequence>
<name>A0A1W1CYP0_9ZZZZ</name>
<evidence type="ECO:0000313" key="1">
    <source>
        <dbReference type="EMBL" id="SFV70817.1"/>
    </source>
</evidence>
<organism evidence="1">
    <name type="scientific">hydrothermal vent metagenome</name>
    <dbReference type="NCBI Taxonomy" id="652676"/>
    <lineage>
        <taxon>unclassified sequences</taxon>
        <taxon>metagenomes</taxon>
        <taxon>ecological metagenomes</taxon>
    </lineage>
</organism>
<dbReference type="EMBL" id="FPHH01000158">
    <property type="protein sequence ID" value="SFV70817.1"/>
    <property type="molecule type" value="Genomic_DNA"/>
</dbReference>
<protein>
    <submittedName>
        <fullName evidence="1">Uncharacterized protein</fullName>
    </submittedName>
</protein>